<evidence type="ECO:0008006" key="4">
    <source>
        <dbReference type="Google" id="ProtNLM"/>
    </source>
</evidence>
<evidence type="ECO:0000313" key="2">
    <source>
        <dbReference type="EnsemblProtists" id="EOD40553"/>
    </source>
</evidence>
<sequence length="332" mass="34996">MKLTPLIPVVSLSLLVPCQSLVAFSSAPGQRLRARPPLCVEVECGVQRTASGGLGIQVDERNAIATSDGQETLRAGDIIVAVDGVRLDGRPVATVLEPKAEYIFTVERGSASAESTLLRLTAAHAQASEEEAAEILRGIEGAATALQQDAAPVASADLLGFWRLRWASDPALAAGFTGYGSVAGCRLVASWQRLAEAEPTLQVVEVIADSNIGVHQVAARKGRWEVGGVGGSDAPALSELYSRLEYADAMVSAEPVRTDRSLAYVSDTMRVDRGADGLLLVYVKEEASTATGELQRLLATPVAGESMPRWQQADLMRRYSNGPDAEAGSVLG</sequence>
<dbReference type="GeneID" id="17285824"/>
<keyword evidence="1" id="KW-0732">Signal</keyword>
<keyword evidence="3" id="KW-1185">Reference proteome</keyword>
<dbReference type="PaxDb" id="2903-EOD40553"/>
<organism evidence="2 3">
    <name type="scientific">Emiliania huxleyi (strain CCMP1516)</name>
    <dbReference type="NCBI Taxonomy" id="280463"/>
    <lineage>
        <taxon>Eukaryota</taxon>
        <taxon>Haptista</taxon>
        <taxon>Haptophyta</taxon>
        <taxon>Prymnesiophyceae</taxon>
        <taxon>Isochrysidales</taxon>
        <taxon>Noelaerhabdaceae</taxon>
        <taxon>Emiliania</taxon>
    </lineage>
</organism>
<dbReference type="RefSeq" id="XP_005792982.1">
    <property type="nucleotide sequence ID" value="XM_005792925.1"/>
</dbReference>
<evidence type="ECO:0000313" key="3">
    <source>
        <dbReference type="Proteomes" id="UP000013827"/>
    </source>
</evidence>
<dbReference type="HOGENOM" id="CLU_837906_0_0_1"/>
<protein>
    <recommendedName>
        <fullName evidence="4">PDZ domain-containing protein</fullName>
    </recommendedName>
</protein>
<evidence type="ECO:0000256" key="1">
    <source>
        <dbReference type="SAM" id="SignalP"/>
    </source>
</evidence>
<dbReference type="KEGG" id="ehx:EMIHUDRAFT_108485"/>
<dbReference type="InterPro" id="IPR036034">
    <property type="entry name" value="PDZ_sf"/>
</dbReference>
<name>A0A0D3KXR8_EMIH1</name>
<reference evidence="3" key="1">
    <citation type="journal article" date="2013" name="Nature">
        <title>Pan genome of the phytoplankton Emiliania underpins its global distribution.</title>
        <authorList>
            <person name="Read B.A."/>
            <person name="Kegel J."/>
            <person name="Klute M.J."/>
            <person name="Kuo A."/>
            <person name="Lefebvre S.C."/>
            <person name="Maumus F."/>
            <person name="Mayer C."/>
            <person name="Miller J."/>
            <person name="Monier A."/>
            <person name="Salamov A."/>
            <person name="Young J."/>
            <person name="Aguilar M."/>
            <person name="Claverie J.M."/>
            <person name="Frickenhaus S."/>
            <person name="Gonzalez K."/>
            <person name="Herman E.K."/>
            <person name="Lin Y.C."/>
            <person name="Napier J."/>
            <person name="Ogata H."/>
            <person name="Sarno A.F."/>
            <person name="Shmutz J."/>
            <person name="Schroeder D."/>
            <person name="de Vargas C."/>
            <person name="Verret F."/>
            <person name="von Dassow P."/>
            <person name="Valentin K."/>
            <person name="Van de Peer Y."/>
            <person name="Wheeler G."/>
            <person name="Dacks J.B."/>
            <person name="Delwiche C.F."/>
            <person name="Dyhrman S.T."/>
            <person name="Glockner G."/>
            <person name="John U."/>
            <person name="Richards T."/>
            <person name="Worden A.Z."/>
            <person name="Zhang X."/>
            <person name="Grigoriev I.V."/>
            <person name="Allen A.E."/>
            <person name="Bidle K."/>
            <person name="Borodovsky M."/>
            <person name="Bowler C."/>
            <person name="Brownlee C."/>
            <person name="Cock J.M."/>
            <person name="Elias M."/>
            <person name="Gladyshev V.N."/>
            <person name="Groth M."/>
            <person name="Guda C."/>
            <person name="Hadaegh A."/>
            <person name="Iglesias-Rodriguez M.D."/>
            <person name="Jenkins J."/>
            <person name="Jones B.M."/>
            <person name="Lawson T."/>
            <person name="Leese F."/>
            <person name="Lindquist E."/>
            <person name="Lobanov A."/>
            <person name="Lomsadze A."/>
            <person name="Malik S.B."/>
            <person name="Marsh M.E."/>
            <person name="Mackinder L."/>
            <person name="Mock T."/>
            <person name="Mueller-Roeber B."/>
            <person name="Pagarete A."/>
            <person name="Parker M."/>
            <person name="Probert I."/>
            <person name="Quesneville H."/>
            <person name="Raines C."/>
            <person name="Rensing S.A."/>
            <person name="Riano-Pachon D.M."/>
            <person name="Richier S."/>
            <person name="Rokitta S."/>
            <person name="Shiraiwa Y."/>
            <person name="Soanes D.M."/>
            <person name="van der Giezen M."/>
            <person name="Wahlund T.M."/>
            <person name="Williams B."/>
            <person name="Wilson W."/>
            <person name="Wolfe G."/>
            <person name="Wurch L.L."/>
        </authorList>
    </citation>
    <scope>NUCLEOTIDE SEQUENCE</scope>
</reference>
<dbReference type="AlphaFoldDB" id="A0A0D3KXR8"/>
<dbReference type="OMA" id="YIFTVER"/>
<dbReference type="SUPFAM" id="SSF50156">
    <property type="entry name" value="PDZ domain-like"/>
    <property type="match status" value="1"/>
</dbReference>
<reference evidence="2" key="2">
    <citation type="submission" date="2024-10" db="UniProtKB">
        <authorList>
            <consortium name="EnsemblProtists"/>
        </authorList>
    </citation>
    <scope>IDENTIFICATION</scope>
</reference>
<dbReference type="Proteomes" id="UP000013827">
    <property type="component" value="Unassembled WGS sequence"/>
</dbReference>
<proteinExistence type="predicted"/>
<feature type="chain" id="PRO_5044280424" description="PDZ domain-containing protein" evidence="1">
    <location>
        <begin position="21"/>
        <end position="332"/>
    </location>
</feature>
<accession>A0A0D3KXR8</accession>
<feature type="signal peptide" evidence="1">
    <location>
        <begin position="1"/>
        <end position="20"/>
    </location>
</feature>
<dbReference type="EnsemblProtists" id="EOD40553">
    <property type="protein sequence ID" value="EOD40553"/>
    <property type="gene ID" value="EMIHUDRAFT_108485"/>
</dbReference>